<comment type="caution">
    <text evidence="8">The sequence shown here is derived from an EMBL/GenBank/DDBJ whole genome shotgun (WGS) entry which is preliminary data.</text>
</comment>
<gene>
    <name evidence="8" type="ORF">KCX74_02830</name>
</gene>
<evidence type="ECO:0000256" key="4">
    <source>
        <dbReference type="ARBA" id="ARBA00023159"/>
    </source>
</evidence>
<keyword evidence="4" id="KW-0010">Activator</keyword>
<dbReference type="SUPFAM" id="SSF63520">
    <property type="entry name" value="PTS-regulatory domain, PRD"/>
    <property type="match status" value="2"/>
</dbReference>
<dbReference type="InterPro" id="IPR004341">
    <property type="entry name" value="CAT_RNA-bd_dom"/>
</dbReference>
<organism evidence="8 9">
    <name type="scientific">Virgibacillus salarius</name>
    <dbReference type="NCBI Taxonomy" id="447199"/>
    <lineage>
        <taxon>Bacteria</taxon>
        <taxon>Bacillati</taxon>
        <taxon>Bacillota</taxon>
        <taxon>Bacilli</taxon>
        <taxon>Bacillales</taxon>
        <taxon>Bacillaceae</taxon>
        <taxon>Virgibacillus</taxon>
    </lineage>
</organism>
<dbReference type="RefSeq" id="WP_026679559.1">
    <property type="nucleotide sequence ID" value="NZ_BAAACY010000083.1"/>
</dbReference>
<accession>A0A941DQW9</accession>
<keyword evidence="2" id="KW-0694">RNA-binding</keyword>
<sequence length="274" mass="32113">MRITKILNNNAVIVTDGKQEKIAIGAGVAFNKKRKDIISQEKVEKLFVLKENEKLQELILRIPEEHLMLSEEIIDYAEEQLGTKLNEHILLALTDHLSFAIEREQQGIHLKNKLLQEIKIMYKQEFEIGVWAIQHIKDKLEVEMPLDEAAFIALHIHTMKIQGGDLHETVRQTAIVKDMVETIKQDLNITFNEDDLAYERLMTHLRFALNRVYQYEVHSMDEEMLEMIKRKFKRSYQCSVHVAKKLSSAHGIDLPPEELGYITLHIERLKKYQY</sequence>
<evidence type="ECO:0000256" key="5">
    <source>
        <dbReference type="ARBA" id="ARBA00023163"/>
    </source>
</evidence>
<dbReference type="PANTHER" id="PTHR30185">
    <property type="entry name" value="CRYPTIC BETA-GLUCOSIDE BGL OPERON ANTITERMINATOR"/>
    <property type="match status" value="1"/>
</dbReference>
<dbReference type="Gene3D" id="1.10.1790.10">
    <property type="entry name" value="PRD domain"/>
    <property type="match status" value="2"/>
</dbReference>
<dbReference type="Gene3D" id="2.30.24.10">
    <property type="entry name" value="CAT RNA-binding domain"/>
    <property type="match status" value="1"/>
</dbReference>
<dbReference type="SMART" id="SM01061">
    <property type="entry name" value="CAT_RBD"/>
    <property type="match status" value="1"/>
</dbReference>
<dbReference type="InterPro" id="IPR001550">
    <property type="entry name" value="Transcrpt_antitermin_CS"/>
</dbReference>
<evidence type="ECO:0000259" key="7">
    <source>
        <dbReference type="PROSITE" id="PS51372"/>
    </source>
</evidence>
<proteinExistence type="inferred from homology"/>
<dbReference type="GO" id="GO:0003723">
    <property type="term" value="F:RNA binding"/>
    <property type="evidence" value="ECO:0007669"/>
    <property type="project" value="UniProtKB-KW"/>
</dbReference>
<dbReference type="PANTHER" id="PTHR30185:SF15">
    <property type="entry name" value="CRYPTIC BETA-GLUCOSIDE BGL OPERON ANTITERMINATOR"/>
    <property type="match status" value="1"/>
</dbReference>
<evidence type="ECO:0000256" key="6">
    <source>
        <dbReference type="ARBA" id="ARBA00038510"/>
    </source>
</evidence>
<dbReference type="PROSITE" id="PS00654">
    <property type="entry name" value="PRD_1"/>
    <property type="match status" value="1"/>
</dbReference>
<dbReference type="PROSITE" id="PS51372">
    <property type="entry name" value="PRD_2"/>
    <property type="match status" value="2"/>
</dbReference>
<dbReference type="GO" id="GO:0045893">
    <property type="term" value="P:positive regulation of DNA-templated transcription"/>
    <property type="evidence" value="ECO:0007669"/>
    <property type="project" value="InterPro"/>
</dbReference>
<keyword evidence="3" id="KW-0805">Transcription regulation</keyword>
<dbReference type="InterPro" id="IPR036634">
    <property type="entry name" value="PRD_sf"/>
</dbReference>
<dbReference type="InterPro" id="IPR036650">
    <property type="entry name" value="CAT_RNA-bd_dom_sf"/>
</dbReference>
<dbReference type="SUPFAM" id="SSF50151">
    <property type="entry name" value="SacY-like RNA-binding domain"/>
    <property type="match status" value="1"/>
</dbReference>
<dbReference type="Pfam" id="PF03123">
    <property type="entry name" value="CAT_RBD"/>
    <property type="match status" value="1"/>
</dbReference>
<evidence type="ECO:0000256" key="3">
    <source>
        <dbReference type="ARBA" id="ARBA00023015"/>
    </source>
</evidence>
<evidence type="ECO:0000256" key="2">
    <source>
        <dbReference type="ARBA" id="ARBA00022884"/>
    </source>
</evidence>
<dbReference type="AlphaFoldDB" id="A0A941DQW9"/>
<keyword evidence="5" id="KW-0804">Transcription</keyword>
<name>A0A941DQW9_9BACI</name>
<dbReference type="InterPro" id="IPR011608">
    <property type="entry name" value="PRD"/>
</dbReference>
<feature type="domain" description="PRD" evidence="7">
    <location>
        <begin position="167"/>
        <end position="274"/>
    </location>
</feature>
<evidence type="ECO:0000313" key="9">
    <source>
        <dbReference type="Proteomes" id="UP000675284"/>
    </source>
</evidence>
<reference evidence="8" key="1">
    <citation type="submission" date="2021-04" db="EMBL/GenBank/DDBJ databases">
        <title>Isolation and polyphasic classification of algal microorganism.</title>
        <authorList>
            <person name="Wang S."/>
        </authorList>
    </citation>
    <scope>NUCLEOTIDE SEQUENCE</scope>
    <source>
        <strain evidence="8">720a</strain>
    </source>
</reference>
<dbReference type="Pfam" id="PF00874">
    <property type="entry name" value="PRD"/>
    <property type="match status" value="2"/>
</dbReference>
<comment type="similarity">
    <text evidence="6">Belongs to the transcriptional antiterminator BglG family.</text>
</comment>
<keyword evidence="9" id="KW-1185">Reference proteome</keyword>
<dbReference type="Proteomes" id="UP000675284">
    <property type="component" value="Unassembled WGS sequence"/>
</dbReference>
<evidence type="ECO:0000256" key="1">
    <source>
        <dbReference type="ARBA" id="ARBA00022737"/>
    </source>
</evidence>
<protein>
    <submittedName>
        <fullName evidence="8">PRD domain-containing protein</fullName>
    </submittedName>
</protein>
<keyword evidence="1" id="KW-0677">Repeat</keyword>
<dbReference type="InterPro" id="IPR050661">
    <property type="entry name" value="BglG_antiterminators"/>
</dbReference>
<evidence type="ECO:0000313" key="8">
    <source>
        <dbReference type="EMBL" id="MBR7794975.1"/>
    </source>
</evidence>
<dbReference type="EMBL" id="JAGSOT010000005">
    <property type="protein sequence ID" value="MBR7794975.1"/>
    <property type="molecule type" value="Genomic_DNA"/>
</dbReference>
<feature type="domain" description="PRD" evidence="7">
    <location>
        <begin position="61"/>
        <end position="166"/>
    </location>
</feature>